<proteinExistence type="predicted"/>
<reference evidence="1 2" key="1">
    <citation type="submission" date="2019-06" db="EMBL/GenBank/DDBJ databases">
        <title>Whole genome shotgun sequence of Zoogloea ramigera NBRC 15342.</title>
        <authorList>
            <person name="Hosoyama A."/>
            <person name="Uohara A."/>
            <person name="Ohji S."/>
            <person name="Ichikawa N."/>
        </authorList>
    </citation>
    <scope>NUCLEOTIDE SEQUENCE [LARGE SCALE GENOMIC DNA]</scope>
    <source>
        <strain evidence="1 2">NBRC 15342</strain>
    </source>
</reference>
<evidence type="ECO:0000313" key="2">
    <source>
        <dbReference type="Proteomes" id="UP000318422"/>
    </source>
</evidence>
<comment type="caution">
    <text evidence="1">The sequence shown here is derived from an EMBL/GenBank/DDBJ whole genome shotgun (WGS) entry which is preliminary data.</text>
</comment>
<organism evidence="1 2">
    <name type="scientific">Zoogloea ramigera</name>
    <dbReference type="NCBI Taxonomy" id="350"/>
    <lineage>
        <taxon>Bacteria</taxon>
        <taxon>Pseudomonadati</taxon>
        <taxon>Pseudomonadota</taxon>
        <taxon>Betaproteobacteria</taxon>
        <taxon>Rhodocyclales</taxon>
        <taxon>Zoogloeaceae</taxon>
        <taxon>Zoogloea</taxon>
    </lineage>
</organism>
<evidence type="ECO:0000313" key="1">
    <source>
        <dbReference type="EMBL" id="GEC97103.1"/>
    </source>
</evidence>
<sequence>METDVLDEIAAWLDGLDAAALRALLLEAAVRDEGFCQRLQLRAAVAAQPGLAQLRALLLPSVRWHGYSVYGDDDADALVGRIEDAVGMLEARISDGDPALIGLIEEVIGEAESAIAEIHDSDDLYTAVQALHSIHLRACIALRPDGEVLGRELLERQLDDGWGFRADPLEDYAAALGEKGRAAYWQAVEAAWAALPALTPADRLLPRDRRRSMLERIMEGRVKASGDADAVIRTLARNLSAYDRFMALAEFCQAHGRLDEALQWADEGLAAFDPAGAYPLVNFTIKLLLARGDHARAEVLAWERFVRQAGCRAFMELMQLADAIGRRDALREKAFALLWSAVRAEEAKPAETRHRWAGRARDPLLEIHLEEGDADQAWEVFQGGPVSVRLWRQVAELRGRSHPDEAIAVYRRLLPHAVEAGTHRSSYEEAAAVVQAIRNLRAAQGRLRMFGEELAGIRLEWKRKRNFMKLLEVL</sequence>
<name>A0A4Y4D0K3_ZOORA</name>
<dbReference type="RefSeq" id="WP_141354092.1">
    <property type="nucleotide sequence ID" value="NZ_BJNV01000065.1"/>
</dbReference>
<keyword evidence="2" id="KW-1185">Reference proteome</keyword>
<dbReference type="EMBL" id="BJNV01000065">
    <property type="protein sequence ID" value="GEC97103.1"/>
    <property type="molecule type" value="Genomic_DNA"/>
</dbReference>
<protein>
    <submittedName>
        <fullName evidence="1">Uncharacterized protein</fullName>
    </submittedName>
</protein>
<gene>
    <name evidence="1" type="ORF">ZRA01_31760</name>
</gene>
<dbReference type="AlphaFoldDB" id="A0A4Y4D0K3"/>
<dbReference type="Proteomes" id="UP000318422">
    <property type="component" value="Unassembled WGS sequence"/>
</dbReference>
<dbReference type="OrthoDB" id="7187515at2"/>
<accession>A0A4Y4D0K3</accession>